<gene>
    <name evidence="1" type="ORF">OWV82_002742</name>
</gene>
<proteinExistence type="predicted"/>
<evidence type="ECO:0000313" key="2">
    <source>
        <dbReference type="Proteomes" id="UP001164539"/>
    </source>
</evidence>
<name>A0ACC1Z2T3_MELAZ</name>
<dbReference type="Proteomes" id="UP001164539">
    <property type="component" value="Chromosome 1"/>
</dbReference>
<keyword evidence="2" id="KW-1185">Reference proteome</keyword>
<accession>A0ACC1Z2T3</accession>
<sequence>MISELEICILDFTVIDMGTKFRDIRVALFLLLILSPAVLSLPNDGLVRIGLKKKKLDQINRLVDQTDSKDGEVMKAPVRKYHLRGNLRDSEIDIVALKNYMDAQYFGEIGIGTPSQTFTVIFDTGSSNLWVPSSKCYFSVACYFHSKYKASQSNTYKKNGTSAAIQYGTGAISGFFSQDNVKVGDLVVKNQDFIEATKEASITFLAAKFDGILGLGFQEISVGNAIPVWYKMVSQGLVKEPIFSFWLNRNVEGEEGGELVFGGVDPDHYKGEHTFVPVTQKGYWQFDMGDVLVNGETTGYCSAGCKAIADSGTSLLAGPMTVITQINHAIGASGVVSQECKSLVEQYGKTILEMLIAETQPQKICSQMGLCTFDGTRGVSMGIESVVDKSIGKSSDGVHDAMCTACEMAVVWMQNQLRRNQTADQILNYVNQLCDRLPSPNGESSVDCSSLSSMPNVSFTIGGKVFDLAPEQYVLKVGEGIAAQCISGFTALDVAPPRGPLWILGDIFMGRYHTVFNYGDLTVGFAEAA</sequence>
<organism evidence="1 2">
    <name type="scientific">Melia azedarach</name>
    <name type="common">Chinaberry tree</name>
    <dbReference type="NCBI Taxonomy" id="155640"/>
    <lineage>
        <taxon>Eukaryota</taxon>
        <taxon>Viridiplantae</taxon>
        <taxon>Streptophyta</taxon>
        <taxon>Embryophyta</taxon>
        <taxon>Tracheophyta</taxon>
        <taxon>Spermatophyta</taxon>
        <taxon>Magnoliopsida</taxon>
        <taxon>eudicotyledons</taxon>
        <taxon>Gunneridae</taxon>
        <taxon>Pentapetalae</taxon>
        <taxon>rosids</taxon>
        <taxon>malvids</taxon>
        <taxon>Sapindales</taxon>
        <taxon>Meliaceae</taxon>
        <taxon>Melia</taxon>
    </lineage>
</organism>
<reference evidence="1 2" key="1">
    <citation type="journal article" date="2023" name="Science">
        <title>Complex scaffold remodeling in plant triterpene biosynthesis.</title>
        <authorList>
            <person name="De La Pena R."/>
            <person name="Hodgson H."/>
            <person name="Liu J.C."/>
            <person name="Stephenson M.J."/>
            <person name="Martin A.C."/>
            <person name="Owen C."/>
            <person name="Harkess A."/>
            <person name="Leebens-Mack J."/>
            <person name="Jimenez L.E."/>
            <person name="Osbourn A."/>
            <person name="Sattely E.S."/>
        </authorList>
    </citation>
    <scope>NUCLEOTIDE SEQUENCE [LARGE SCALE GENOMIC DNA]</scope>
    <source>
        <strain evidence="2">cv. JPN11</strain>
        <tissue evidence="1">Leaf</tissue>
    </source>
</reference>
<evidence type="ECO:0000313" key="1">
    <source>
        <dbReference type="EMBL" id="KAJ4730061.1"/>
    </source>
</evidence>
<comment type="caution">
    <text evidence="1">The sequence shown here is derived from an EMBL/GenBank/DDBJ whole genome shotgun (WGS) entry which is preliminary data.</text>
</comment>
<protein>
    <submittedName>
        <fullName evidence="1">Aspartic proteinase</fullName>
    </submittedName>
</protein>
<dbReference type="EMBL" id="CM051394">
    <property type="protein sequence ID" value="KAJ4730061.1"/>
    <property type="molecule type" value="Genomic_DNA"/>
</dbReference>